<name>A0A5C6CUC9_9BACT</name>
<sequence>MIEKLMNLLGVHSNGNLDPVVRQVTEDCLAEVCQRVVGRTEGMNFSEARGYLRARATKIVLRRTRILIAKSPEIDSAQMSRIARLATERLVPQVLRQARVGVPAMPVYRQAA</sequence>
<evidence type="ECO:0000313" key="1">
    <source>
        <dbReference type="EMBL" id="TWU27465.1"/>
    </source>
</evidence>
<accession>A0A5C6CUC9</accession>
<reference evidence="1 2" key="1">
    <citation type="submission" date="2019-02" db="EMBL/GenBank/DDBJ databases">
        <title>Deep-cultivation of Planctomycetes and their phenomic and genomic characterization uncovers novel biology.</title>
        <authorList>
            <person name="Wiegand S."/>
            <person name="Jogler M."/>
            <person name="Boedeker C."/>
            <person name="Pinto D."/>
            <person name="Vollmers J."/>
            <person name="Rivas-Marin E."/>
            <person name="Kohn T."/>
            <person name="Peeters S.H."/>
            <person name="Heuer A."/>
            <person name="Rast P."/>
            <person name="Oberbeckmann S."/>
            <person name="Bunk B."/>
            <person name="Jeske O."/>
            <person name="Meyerdierks A."/>
            <person name="Storesund J.E."/>
            <person name="Kallscheuer N."/>
            <person name="Luecker S."/>
            <person name="Lage O.M."/>
            <person name="Pohl T."/>
            <person name="Merkel B.J."/>
            <person name="Hornburger P."/>
            <person name="Mueller R.-W."/>
            <person name="Bruemmer F."/>
            <person name="Labrenz M."/>
            <person name="Spormann A.M."/>
            <person name="Op Den Camp H."/>
            <person name="Overmann J."/>
            <person name="Amann R."/>
            <person name="Jetten M.S.M."/>
            <person name="Mascher T."/>
            <person name="Medema M.H."/>
            <person name="Devos D.P."/>
            <person name="Kaster A.-K."/>
            <person name="Ovreas L."/>
            <person name="Rohde M."/>
            <person name="Galperin M.Y."/>
            <person name="Jogler C."/>
        </authorList>
    </citation>
    <scope>NUCLEOTIDE SEQUENCE [LARGE SCALE GENOMIC DNA]</scope>
    <source>
        <strain evidence="1 2">Pla144</strain>
    </source>
</reference>
<comment type="caution">
    <text evidence="1">The sequence shown here is derived from an EMBL/GenBank/DDBJ whole genome shotgun (WGS) entry which is preliminary data.</text>
</comment>
<keyword evidence="2" id="KW-1185">Reference proteome</keyword>
<gene>
    <name evidence="1" type="ORF">Pla144_22380</name>
</gene>
<organism evidence="1 2">
    <name type="scientific">Bythopirellula polymerisocia</name>
    <dbReference type="NCBI Taxonomy" id="2528003"/>
    <lineage>
        <taxon>Bacteria</taxon>
        <taxon>Pseudomonadati</taxon>
        <taxon>Planctomycetota</taxon>
        <taxon>Planctomycetia</taxon>
        <taxon>Pirellulales</taxon>
        <taxon>Lacipirellulaceae</taxon>
        <taxon>Bythopirellula</taxon>
    </lineage>
</organism>
<evidence type="ECO:0000313" key="2">
    <source>
        <dbReference type="Proteomes" id="UP000318437"/>
    </source>
</evidence>
<dbReference type="OrthoDB" id="280755at2"/>
<dbReference type="Proteomes" id="UP000318437">
    <property type="component" value="Unassembled WGS sequence"/>
</dbReference>
<protein>
    <submittedName>
        <fullName evidence="1">Uncharacterized protein</fullName>
    </submittedName>
</protein>
<proteinExistence type="predicted"/>
<dbReference type="EMBL" id="SJPS01000003">
    <property type="protein sequence ID" value="TWU27465.1"/>
    <property type="molecule type" value="Genomic_DNA"/>
</dbReference>
<dbReference type="RefSeq" id="WP_146450669.1">
    <property type="nucleotide sequence ID" value="NZ_SJPS01000003.1"/>
</dbReference>
<dbReference type="AlphaFoldDB" id="A0A5C6CUC9"/>